<sequence>MRSFNKEKHGALPSGQVEDALCAYYRAQRPAADEASERAVVAAVVEEVRNMRAERAVVDEARCLRAEMSPVRVARPTFSACVRAVSETASFVAAQARFMGARAWILQACAVAAVVLLWSVGEGHAASGLYACLAGAAIAVCGLPDMAASRMCGIVELERSCMHDARSVAAARMAVLACSNAVGLAAVALVGAFADSAAGAPVALLHAFAPYCITVAGCLAAARRIDGASALVAAAAWGVAVAAGAYFLAAKMPGVYDQAAVWVWAAAAAAAAVWAGCEARAWLADAAASPRMLSFDSSFINR</sequence>
<comment type="caution">
    <text evidence="2">The sequence shown here is derived from an EMBL/GenBank/DDBJ whole genome shotgun (WGS) entry which is preliminary data.</text>
</comment>
<dbReference type="AlphaFoldDB" id="A0A3N0AEH2"/>
<feature type="transmembrane region" description="Helical" evidence="1">
    <location>
        <begin position="229"/>
        <end position="249"/>
    </location>
</feature>
<reference evidence="3" key="1">
    <citation type="submission" date="2018-05" db="EMBL/GenBank/DDBJ databases">
        <title>Genome Sequencing of selected type strains of the family Eggerthellaceae.</title>
        <authorList>
            <person name="Danylec N."/>
            <person name="Stoll D.A."/>
            <person name="Doetsch A."/>
            <person name="Huch M."/>
        </authorList>
    </citation>
    <scope>NUCLEOTIDE SEQUENCE [LARGE SCALE GENOMIC DNA]</scope>
    <source>
        <strain evidence="3">DSM 17537</strain>
    </source>
</reference>
<dbReference type="RefSeq" id="WP_123198547.1">
    <property type="nucleotide sequence ID" value="NZ_QICB01000006.1"/>
</dbReference>
<name>A0A3N0AEH2_9ACTN</name>
<keyword evidence="1" id="KW-1133">Transmembrane helix</keyword>
<keyword evidence="3" id="KW-1185">Reference proteome</keyword>
<feature type="transmembrane region" description="Helical" evidence="1">
    <location>
        <begin position="169"/>
        <end position="194"/>
    </location>
</feature>
<dbReference type="Proteomes" id="UP000267368">
    <property type="component" value="Unassembled WGS sequence"/>
</dbReference>
<proteinExistence type="predicted"/>
<feature type="transmembrane region" description="Helical" evidence="1">
    <location>
        <begin position="103"/>
        <end position="121"/>
    </location>
</feature>
<protein>
    <submittedName>
        <fullName evidence="2">Uncharacterized protein</fullName>
    </submittedName>
</protein>
<evidence type="ECO:0000313" key="3">
    <source>
        <dbReference type="Proteomes" id="UP000267368"/>
    </source>
</evidence>
<keyword evidence="1" id="KW-0472">Membrane</keyword>
<feature type="transmembrane region" description="Helical" evidence="1">
    <location>
        <begin position="127"/>
        <end position="148"/>
    </location>
</feature>
<evidence type="ECO:0000313" key="2">
    <source>
        <dbReference type="EMBL" id="RNL19195.1"/>
    </source>
</evidence>
<accession>A0A3N0AEH2</accession>
<feature type="transmembrane region" description="Helical" evidence="1">
    <location>
        <begin position="261"/>
        <end position="283"/>
    </location>
</feature>
<feature type="transmembrane region" description="Helical" evidence="1">
    <location>
        <begin position="200"/>
        <end position="222"/>
    </location>
</feature>
<keyword evidence="1" id="KW-0812">Transmembrane</keyword>
<dbReference type="EMBL" id="QICB01000006">
    <property type="protein sequence ID" value="RNL19195.1"/>
    <property type="molecule type" value="Genomic_DNA"/>
</dbReference>
<dbReference type="OrthoDB" id="3174244at2"/>
<evidence type="ECO:0000256" key="1">
    <source>
        <dbReference type="SAM" id="Phobius"/>
    </source>
</evidence>
<gene>
    <name evidence="2" type="ORF">DMP07_07580</name>
</gene>
<organism evidence="2 3">
    <name type="scientific">Slackia faecicanis</name>
    <dbReference type="NCBI Taxonomy" id="255723"/>
    <lineage>
        <taxon>Bacteria</taxon>
        <taxon>Bacillati</taxon>
        <taxon>Actinomycetota</taxon>
        <taxon>Coriobacteriia</taxon>
        <taxon>Eggerthellales</taxon>
        <taxon>Eggerthellaceae</taxon>
        <taxon>Slackia</taxon>
    </lineage>
</organism>